<feature type="transmembrane region" description="Helical" evidence="6">
    <location>
        <begin position="111"/>
        <end position="128"/>
    </location>
</feature>
<evidence type="ECO:0000256" key="4">
    <source>
        <dbReference type="ARBA" id="ARBA00022989"/>
    </source>
</evidence>
<comment type="subcellular location">
    <subcellularLocation>
        <location evidence="1">Cell membrane</location>
        <topology evidence="1">Multi-pass membrane protein</topology>
    </subcellularLocation>
</comment>
<comment type="caution">
    <text evidence="7">The sequence shown here is derived from an EMBL/GenBank/DDBJ whole genome shotgun (WGS) entry which is preliminary data.</text>
</comment>
<keyword evidence="5 6" id="KW-0472">Membrane</keyword>
<name>A0A4U1C5D0_9SPHI</name>
<accession>A0A4U1C5D0</accession>
<feature type="transmembrane region" description="Helical" evidence="6">
    <location>
        <begin position="148"/>
        <end position="165"/>
    </location>
</feature>
<dbReference type="AlphaFoldDB" id="A0A4U1C5D0"/>
<evidence type="ECO:0000256" key="6">
    <source>
        <dbReference type="SAM" id="Phobius"/>
    </source>
</evidence>
<dbReference type="EMBL" id="SWBP01000002">
    <property type="protein sequence ID" value="TKB98550.1"/>
    <property type="molecule type" value="Genomic_DNA"/>
</dbReference>
<keyword evidence="4 6" id="KW-1133">Transmembrane helix</keyword>
<feature type="transmembrane region" description="Helical" evidence="6">
    <location>
        <begin position="70"/>
        <end position="90"/>
    </location>
</feature>
<keyword evidence="8" id="KW-1185">Reference proteome</keyword>
<dbReference type="RefSeq" id="WP_136825366.1">
    <property type="nucleotide sequence ID" value="NZ_SWBP01000002.1"/>
</dbReference>
<dbReference type="Proteomes" id="UP000308181">
    <property type="component" value="Unassembled WGS sequence"/>
</dbReference>
<sequence>MLLLTFIVAILVNFVGYAPLGNINLTTVQISINKGLKQALIFVTTFSIIEGIFTYVLMRFAEWFASKKDLLHWLDWVIVAVLIIMGIISLNQARKEVMPTDDVRKRDSIKTGIILGVFNPMIIPYWMIGGTYLISHQWITTKGLGLEIFAVGAAIGCFLSLYLFARFAQYIQNRFSFSNKMINKSIAIIFFALASIQIIKETYFYFVKS</sequence>
<proteinExistence type="predicted"/>
<dbReference type="GO" id="GO:0006865">
    <property type="term" value="P:amino acid transport"/>
    <property type="evidence" value="ECO:0007669"/>
    <property type="project" value="InterPro"/>
</dbReference>
<dbReference type="Pfam" id="PF01810">
    <property type="entry name" value="LysE"/>
    <property type="match status" value="1"/>
</dbReference>
<evidence type="ECO:0000256" key="5">
    <source>
        <dbReference type="ARBA" id="ARBA00023136"/>
    </source>
</evidence>
<evidence type="ECO:0000256" key="3">
    <source>
        <dbReference type="ARBA" id="ARBA00022692"/>
    </source>
</evidence>
<evidence type="ECO:0000313" key="8">
    <source>
        <dbReference type="Proteomes" id="UP000308181"/>
    </source>
</evidence>
<keyword evidence="3 6" id="KW-0812">Transmembrane</keyword>
<keyword evidence="2" id="KW-1003">Cell membrane</keyword>
<feature type="transmembrane region" description="Helical" evidence="6">
    <location>
        <begin position="39"/>
        <end position="58"/>
    </location>
</feature>
<feature type="transmembrane region" description="Helical" evidence="6">
    <location>
        <begin position="6"/>
        <end position="27"/>
    </location>
</feature>
<organism evidence="7 8">
    <name type="scientific">Pedobacter cryophilus</name>
    <dbReference type="NCBI Taxonomy" id="2571271"/>
    <lineage>
        <taxon>Bacteria</taxon>
        <taxon>Pseudomonadati</taxon>
        <taxon>Bacteroidota</taxon>
        <taxon>Sphingobacteriia</taxon>
        <taxon>Sphingobacteriales</taxon>
        <taxon>Sphingobacteriaceae</taxon>
        <taxon>Pedobacter</taxon>
    </lineage>
</organism>
<evidence type="ECO:0000256" key="1">
    <source>
        <dbReference type="ARBA" id="ARBA00004651"/>
    </source>
</evidence>
<dbReference type="OrthoDB" id="9342487at2"/>
<dbReference type="GO" id="GO:0005886">
    <property type="term" value="C:plasma membrane"/>
    <property type="evidence" value="ECO:0007669"/>
    <property type="project" value="UniProtKB-SubCell"/>
</dbReference>
<evidence type="ECO:0000313" key="7">
    <source>
        <dbReference type="EMBL" id="TKB98550.1"/>
    </source>
</evidence>
<dbReference type="InterPro" id="IPR001123">
    <property type="entry name" value="LeuE-type"/>
</dbReference>
<gene>
    <name evidence="7" type="ORF">FA046_05365</name>
</gene>
<protein>
    <submittedName>
        <fullName evidence="7">Lysine transporter LysE</fullName>
    </submittedName>
</protein>
<evidence type="ECO:0000256" key="2">
    <source>
        <dbReference type="ARBA" id="ARBA00022475"/>
    </source>
</evidence>
<feature type="transmembrane region" description="Helical" evidence="6">
    <location>
        <begin position="186"/>
        <end position="206"/>
    </location>
</feature>
<reference evidence="7 8" key="1">
    <citation type="submission" date="2019-04" db="EMBL/GenBank/DDBJ databases">
        <title>Pedobacter sp. AR-3-17 sp. nov., isolated from Arctic soil.</title>
        <authorList>
            <person name="Dahal R.H."/>
            <person name="Kim D.-U."/>
        </authorList>
    </citation>
    <scope>NUCLEOTIDE SEQUENCE [LARGE SCALE GENOMIC DNA]</scope>
    <source>
        <strain evidence="7 8">AR-3-17</strain>
    </source>
</reference>